<reference evidence="1 2" key="1">
    <citation type="journal article" date="2015" name="Microbiome">
        <title>Genomic resolution of linkages in carbon, nitrogen, and sulfur cycling among widespread estuary sediment bacteria.</title>
        <authorList>
            <person name="Baker B.J."/>
            <person name="Lazar C.S."/>
            <person name="Teske A.P."/>
            <person name="Dick G.J."/>
        </authorList>
    </citation>
    <scope>NUCLEOTIDE SEQUENCE [LARGE SCALE GENOMIC DNA]</scope>
    <source>
        <strain evidence="1">DG_78</strain>
    </source>
</reference>
<evidence type="ECO:0000313" key="2">
    <source>
        <dbReference type="Proteomes" id="UP000051012"/>
    </source>
</evidence>
<comment type="caution">
    <text evidence="1">The sequence shown here is derived from an EMBL/GenBank/DDBJ whole genome shotgun (WGS) entry which is preliminary data.</text>
</comment>
<evidence type="ECO:0000313" key="1">
    <source>
        <dbReference type="EMBL" id="KPJ72407.1"/>
    </source>
</evidence>
<name>A0A0S7YC82_UNCT6</name>
<proteinExistence type="predicted"/>
<dbReference type="EMBL" id="LJNI01000076">
    <property type="protein sequence ID" value="KPJ72407.1"/>
    <property type="molecule type" value="Genomic_DNA"/>
</dbReference>
<dbReference type="Proteomes" id="UP000051012">
    <property type="component" value="Unassembled WGS sequence"/>
</dbReference>
<evidence type="ECO:0008006" key="3">
    <source>
        <dbReference type="Google" id="ProtNLM"/>
    </source>
</evidence>
<protein>
    <recommendedName>
        <fullName evidence="3">POTRA domain-containing protein</fullName>
    </recommendedName>
</protein>
<sequence length="71" mass="8464">MIPQARIVSQEEGILEYQGVHYILGTHDLKRKQSLIRSLDLLSLKDSFIVDMRFNRQIIIRIDKNLQSRRR</sequence>
<dbReference type="AlphaFoldDB" id="A0A0S7YC82"/>
<accession>A0A0S7YC82</accession>
<gene>
    <name evidence="1" type="ORF">AMJ52_06405</name>
</gene>
<organism evidence="1 2">
    <name type="scientific">candidate division TA06 bacterium DG_78</name>
    <dbReference type="NCBI Taxonomy" id="1703772"/>
    <lineage>
        <taxon>Bacteria</taxon>
        <taxon>Bacteria division TA06</taxon>
    </lineage>
</organism>